<sequence length="55" mass="6613">MHIFSVSHAAMMKKTEKKHENGLSRFECRDARSLARNYATKMRYVFGIVEFWRVF</sequence>
<evidence type="ECO:0000313" key="2">
    <source>
        <dbReference type="Proteomes" id="UP000053825"/>
    </source>
</evidence>
<protein>
    <submittedName>
        <fullName evidence="1">Uncharacterized protein</fullName>
    </submittedName>
</protein>
<dbReference type="Proteomes" id="UP000053825">
    <property type="component" value="Unassembled WGS sequence"/>
</dbReference>
<dbReference type="EMBL" id="KQ414628">
    <property type="protein sequence ID" value="KOC67377.1"/>
    <property type="molecule type" value="Genomic_DNA"/>
</dbReference>
<evidence type="ECO:0000313" key="1">
    <source>
        <dbReference type="EMBL" id="KOC67377.1"/>
    </source>
</evidence>
<proteinExistence type="predicted"/>
<gene>
    <name evidence="1" type="ORF">WH47_09294</name>
</gene>
<name>A0A0L7R931_9HYME</name>
<accession>A0A0L7R931</accession>
<organism evidence="1 2">
    <name type="scientific">Habropoda laboriosa</name>
    <dbReference type="NCBI Taxonomy" id="597456"/>
    <lineage>
        <taxon>Eukaryota</taxon>
        <taxon>Metazoa</taxon>
        <taxon>Ecdysozoa</taxon>
        <taxon>Arthropoda</taxon>
        <taxon>Hexapoda</taxon>
        <taxon>Insecta</taxon>
        <taxon>Pterygota</taxon>
        <taxon>Neoptera</taxon>
        <taxon>Endopterygota</taxon>
        <taxon>Hymenoptera</taxon>
        <taxon>Apocrita</taxon>
        <taxon>Aculeata</taxon>
        <taxon>Apoidea</taxon>
        <taxon>Anthophila</taxon>
        <taxon>Apidae</taxon>
        <taxon>Habropoda</taxon>
    </lineage>
</organism>
<dbReference type="AlphaFoldDB" id="A0A0L7R931"/>
<reference evidence="1 2" key="1">
    <citation type="submission" date="2015-07" db="EMBL/GenBank/DDBJ databases">
        <title>The genome of Habropoda laboriosa.</title>
        <authorList>
            <person name="Pan H."/>
            <person name="Kapheim K."/>
        </authorList>
    </citation>
    <scope>NUCLEOTIDE SEQUENCE [LARGE SCALE GENOMIC DNA]</scope>
    <source>
        <strain evidence="1">0110345459</strain>
    </source>
</reference>
<keyword evidence="2" id="KW-1185">Reference proteome</keyword>